<accession>A0A820MVT1</accession>
<dbReference type="EMBL" id="CAJOBF010019940">
    <property type="protein sequence ID" value="CAF4378765.1"/>
    <property type="molecule type" value="Genomic_DNA"/>
</dbReference>
<name>A0A820MVT1_9BILA</name>
<evidence type="ECO:0000313" key="1">
    <source>
        <dbReference type="EMBL" id="CAF4378765.1"/>
    </source>
</evidence>
<sequence length="48" mass="5418">MIQLALNKATKSFHRVTPRENFDTSKMICLSYNPDVAKLKLPLNSLGI</sequence>
<proteinExistence type="predicted"/>
<reference evidence="1" key="1">
    <citation type="submission" date="2021-02" db="EMBL/GenBank/DDBJ databases">
        <authorList>
            <person name="Nowell W R."/>
        </authorList>
    </citation>
    <scope>NUCLEOTIDE SEQUENCE</scope>
</reference>
<feature type="non-terminal residue" evidence="1">
    <location>
        <position position="1"/>
    </location>
</feature>
<comment type="caution">
    <text evidence="1">The sequence shown here is derived from an EMBL/GenBank/DDBJ whole genome shotgun (WGS) entry which is preliminary data.</text>
</comment>
<gene>
    <name evidence="1" type="ORF">UXM345_LOCUS37319</name>
</gene>
<feature type="non-terminal residue" evidence="1">
    <location>
        <position position="48"/>
    </location>
</feature>
<dbReference type="Proteomes" id="UP000663842">
    <property type="component" value="Unassembled WGS sequence"/>
</dbReference>
<protein>
    <submittedName>
        <fullName evidence="1">Uncharacterized protein</fullName>
    </submittedName>
</protein>
<organism evidence="1 2">
    <name type="scientific">Rotaria magnacalcarata</name>
    <dbReference type="NCBI Taxonomy" id="392030"/>
    <lineage>
        <taxon>Eukaryota</taxon>
        <taxon>Metazoa</taxon>
        <taxon>Spiralia</taxon>
        <taxon>Gnathifera</taxon>
        <taxon>Rotifera</taxon>
        <taxon>Eurotatoria</taxon>
        <taxon>Bdelloidea</taxon>
        <taxon>Philodinida</taxon>
        <taxon>Philodinidae</taxon>
        <taxon>Rotaria</taxon>
    </lineage>
</organism>
<dbReference type="AlphaFoldDB" id="A0A820MVT1"/>
<evidence type="ECO:0000313" key="2">
    <source>
        <dbReference type="Proteomes" id="UP000663842"/>
    </source>
</evidence>